<protein>
    <submittedName>
        <fullName evidence="2">Uncharacterized protein</fullName>
    </submittedName>
</protein>
<evidence type="ECO:0000256" key="1">
    <source>
        <dbReference type="SAM" id="MobiDB-lite"/>
    </source>
</evidence>
<organism evidence="2 3">
    <name type="scientific">Caerostris extrusa</name>
    <name type="common">Bark spider</name>
    <name type="synonym">Caerostris bankana</name>
    <dbReference type="NCBI Taxonomy" id="172846"/>
    <lineage>
        <taxon>Eukaryota</taxon>
        <taxon>Metazoa</taxon>
        <taxon>Ecdysozoa</taxon>
        <taxon>Arthropoda</taxon>
        <taxon>Chelicerata</taxon>
        <taxon>Arachnida</taxon>
        <taxon>Araneae</taxon>
        <taxon>Araneomorphae</taxon>
        <taxon>Entelegynae</taxon>
        <taxon>Araneoidea</taxon>
        <taxon>Araneidae</taxon>
        <taxon>Caerostris</taxon>
    </lineage>
</organism>
<evidence type="ECO:0000313" key="3">
    <source>
        <dbReference type="Proteomes" id="UP001054945"/>
    </source>
</evidence>
<sequence length="78" mass="8615">LCLLRPSFHLRPTDGASITFDSETGESFNGSENSVHYSSRRLFPNRKKYLKSESNGKGVKTDSDASVTQLDTDNCTLS</sequence>
<feature type="compositionally biased region" description="Polar residues" evidence="1">
    <location>
        <begin position="19"/>
        <end position="36"/>
    </location>
</feature>
<accession>A0AAV4TD28</accession>
<comment type="caution">
    <text evidence="2">The sequence shown here is derived from an EMBL/GenBank/DDBJ whole genome shotgun (WGS) entry which is preliminary data.</text>
</comment>
<proteinExistence type="predicted"/>
<feature type="non-terminal residue" evidence="2">
    <location>
        <position position="1"/>
    </location>
</feature>
<keyword evidence="3" id="KW-1185">Reference proteome</keyword>
<dbReference type="AlphaFoldDB" id="A0AAV4TD28"/>
<evidence type="ECO:0000313" key="2">
    <source>
        <dbReference type="EMBL" id="GIY43604.1"/>
    </source>
</evidence>
<feature type="region of interest" description="Disordered" evidence="1">
    <location>
        <begin position="15"/>
        <end position="36"/>
    </location>
</feature>
<reference evidence="2 3" key="1">
    <citation type="submission" date="2021-06" db="EMBL/GenBank/DDBJ databases">
        <title>Caerostris extrusa draft genome.</title>
        <authorList>
            <person name="Kono N."/>
            <person name="Arakawa K."/>
        </authorList>
    </citation>
    <scope>NUCLEOTIDE SEQUENCE [LARGE SCALE GENOMIC DNA]</scope>
</reference>
<name>A0AAV4TD28_CAEEX</name>
<dbReference type="Proteomes" id="UP001054945">
    <property type="component" value="Unassembled WGS sequence"/>
</dbReference>
<gene>
    <name evidence="2" type="ORF">CEXT_436721</name>
</gene>
<dbReference type="EMBL" id="BPLR01010998">
    <property type="protein sequence ID" value="GIY43604.1"/>
    <property type="molecule type" value="Genomic_DNA"/>
</dbReference>